<dbReference type="AlphaFoldDB" id="A0A2Z7D258"/>
<evidence type="ECO:0000313" key="1">
    <source>
        <dbReference type="EMBL" id="KZV53100.1"/>
    </source>
</evidence>
<evidence type="ECO:0000313" key="2">
    <source>
        <dbReference type="Proteomes" id="UP000250235"/>
    </source>
</evidence>
<organism evidence="1 2">
    <name type="scientific">Dorcoceras hygrometricum</name>
    <dbReference type="NCBI Taxonomy" id="472368"/>
    <lineage>
        <taxon>Eukaryota</taxon>
        <taxon>Viridiplantae</taxon>
        <taxon>Streptophyta</taxon>
        <taxon>Embryophyta</taxon>
        <taxon>Tracheophyta</taxon>
        <taxon>Spermatophyta</taxon>
        <taxon>Magnoliopsida</taxon>
        <taxon>eudicotyledons</taxon>
        <taxon>Gunneridae</taxon>
        <taxon>Pentapetalae</taxon>
        <taxon>asterids</taxon>
        <taxon>lamiids</taxon>
        <taxon>Lamiales</taxon>
        <taxon>Gesneriaceae</taxon>
        <taxon>Didymocarpoideae</taxon>
        <taxon>Trichosporeae</taxon>
        <taxon>Loxocarpinae</taxon>
        <taxon>Dorcoceras</taxon>
    </lineage>
</organism>
<protein>
    <submittedName>
        <fullName evidence="1">Uncharacterized protein</fullName>
    </submittedName>
</protein>
<reference evidence="1 2" key="1">
    <citation type="journal article" date="2015" name="Proc. Natl. Acad. Sci. U.S.A.">
        <title>The resurrection genome of Boea hygrometrica: A blueprint for survival of dehydration.</title>
        <authorList>
            <person name="Xiao L."/>
            <person name="Yang G."/>
            <person name="Zhang L."/>
            <person name="Yang X."/>
            <person name="Zhao S."/>
            <person name="Ji Z."/>
            <person name="Zhou Q."/>
            <person name="Hu M."/>
            <person name="Wang Y."/>
            <person name="Chen M."/>
            <person name="Xu Y."/>
            <person name="Jin H."/>
            <person name="Xiao X."/>
            <person name="Hu G."/>
            <person name="Bao F."/>
            <person name="Hu Y."/>
            <person name="Wan P."/>
            <person name="Li L."/>
            <person name="Deng X."/>
            <person name="Kuang T."/>
            <person name="Xiang C."/>
            <person name="Zhu J.K."/>
            <person name="Oliver M.J."/>
            <person name="He Y."/>
        </authorList>
    </citation>
    <scope>NUCLEOTIDE SEQUENCE [LARGE SCALE GENOMIC DNA]</scope>
    <source>
        <strain evidence="2">cv. XS01</strain>
    </source>
</reference>
<proteinExistence type="predicted"/>
<sequence length="59" mass="7027">MHHNLQIKTLSKNQAVPSLRNRAKVLQSFEGDKWCLRELLNLTYDCVKESRYFIEVAYK</sequence>
<name>A0A2Z7D258_9LAMI</name>
<dbReference type="Proteomes" id="UP000250235">
    <property type="component" value="Unassembled WGS sequence"/>
</dbReference>
<gene>
    <name evidence="1" type="ORF">F511_14198</name>
</gene>
<accession>A0A2Z7D258</accession>
<keyword evidence="2" id="KW-1185">Reference proteome</keyword>
<dbReference type="EMBL" id="KQ990541">
    <property type="protein sequence ID" value="KZV53100.1"/>
    <property type="molecule type" value="Genomic_DNA"/>
</dbReference>